<keyword evidence="1" id="KW-0812">Transmembrane</keyword>
<dbReference type="InterPro" id="IPR046499">
    <property type="entry name" value="DUF6677"/>
</dbReference>
<feature type="transmembrane region" description="Helical" evidence="1">
    <location>
        <begin position="112"/>
        <end position="132"/>
    </location>
</feature>
<dbReference type="Proteomes" id="UP000664417">
    <property type="component" value="Unassembled WGS sequence"/>
</dbReference>
<feature type="transmembrane region" description="Helical" evidence="1">
    <location>
        <begin position="20"/>
        <end position="38"/>
    </location>
</feature>
<dbReference type="AlphaFoldDB" id="A0A8J7QAA5"/>
<keyword evidence="4" id="KW-1185">Reference proteome</keyword>
<evidence type="ECO:0000256" key="1">
    <source>
        <dbReference type="SAM" id="Phobius"/>
    </source>
</evidence>
<accession>A0A8J7QAA5</accession>
<dbReference type="Pfam" id="PF20382">
    <property type="entry name" value="DUF6677"/>
    <property type="match status" value="1"/>
</dbReference>
<sequence length="135" mass="14918">MSAQPETSQFDPQLFFSPITLRNCVAAWLVPGLGYYLLGKKRVAVIMAVCLYLAFLLGVALGGDLYVLGAEGKIRSLGSLCQLGMGVPYMFAKLLLDRGSPLNLTYDYGTNYFLIAGMINWLVVMDVFDYSVKRK</sequence>
<reference evidence="3" key="1">
    <citation type="submission" date="2021-03" db="EMBL/GenBank/DDBJ databases">
        <authorList>
            <person name="Wang G."/>
        </authorList>
    </citation>
    <scope>NUCLEOTIDE SEQUENCE</scope>
    <source>
        <strain evidence="3">KCTC 12899</strain>
    </source>
</reference>
<keyword evidence="1" id="KW-1133">Transmembrane helix</keyword>
<keyword evidence="1" id="KW-0472">Membrane</keyword>
<dbReference type="RefSeq" id="WP_207859894.1">
    <property type="nucleotide sequence ID" value="NZ_JAFREP010000015.1"/>
</dbReference>
<gene>
    <name evidence="3" type="ORF">J3U88_15790</name>
</gene>
<evidence type="ECO:0000313" key="4">
    <source>
        <dbReference type="Proteomes" id="UP000664417"/>
    </source>
</evidence>
<evidence type="ECO:0000259" key="2">
    <source>
        <dbReference type="Pfam" id="PF20382"/>
    </source>
</evidence>
<evidence type="ECO:0000313" key="3">
    <source>
        <dbReference type="EMBL" id="MBO1319939.1"/>
    </source>
</evidence>
<proteinExistence type="predicted"/>
<dbReference type="EMBL" id="JAFREP010000015">
    <property type="protein sequence ID" value="MBO1319939.1"/>
    <property type="molecule type" value="Genomic_DNA"/>
</dbReference>
<protein>
    <recommendedName>
        <fullName evidence="2">DUF6677 domain-containing protein</fullName>
    </recommendedName>
</protein>
<organism evidence="3 4">
    <name type="scientific">Acanthopleuribacter pedis</name>
    <dbReference type="NCBI Taxonomy" id="442870"/>
    <lineage>
        <taxon>Bacteria</taxon>
        <taxon>Pseudomonadati</taxon>
        <taxon>Acidobacteriota</taxon>
        <taxon>Holophagae</taxon>
        <taxon>Acanthopleuribacterales</taxon>
        <taxon>Acanthopleuribacteraceae</taxon>
        <taxon>Acanthopleuribacter</taxon>
    </lineage>
</organism>
<feature type="transmembrane region" description="Helical" evidence="1">
    <location>
        <begin position="44"/>
        <end position="67"/>
    </location>
</feature>
<name>A0A8J7QAA5_9BACT</name>
<comment type="caution">
    <text evidence="3">The sequence shown here is derived from an EMBL/GenBank/DDBJ whole genome shotgun (WGS) entry which is preliminary data.</text>
</comment>
<feature type="domain" description="DUF6677" evidence="2">
    <location>
        <begin position="24"/>
        <end position="129"/>
    </location>
</feature>